<dbReference type="EMBL" id="CP022203">
    <property type="protein sequence ID" value="ATB45170.1"/>
    <property type="molecule type" value="Genomic_DNA"/>
</dbReference>
<organism evidence="1 2">
    <name type="scientific">Corallococcus macrosporus DSM 14697</name>
    <dbReference type="NCBI Taxonomy" id="1189310"/>
    <lineage>
        <taxon>Bacteria</taxon>
        <taxon>Pseudomonadati</taxon>
        <taxon>Myxococcota</taxon>
        <taxon>Myxococcia</taxon>
        <taxon>Myxococcales</taxon>
        <taxon>Cystobacterineae</taxon>
        <taxon>Myxococcaceae</taxon>
        <taxon>Corallococcus</taxon>
    </lineage>
</organism>
<keyword evidence="2" id="KW-1185">Reference proteome</keyword>
<dbReference type="RefSeq" id="WP_095957072.1">
    <property type="nucleotide sequence ID" value="NZ_CP022203.1"/>
</dbReference>
<dbReference type="Proteomes" id="UP000217343">
    <property type="component" value="Chromosome"/>
</dbReference>
<dbReference type="OrthoDB" id="5522648at2"/>
<evidence type="ECO:0000313" key="2">
    <source>
        <dbReference type="Proteomes" id="UP000217343"/>
    </source>
</evidence>
<evidence type="ECO:0000313" key="1">
    <source>
        <dbReference type="EMBL" id="ATB45170.1"/>
    </source>
</evidence>
<gene>
    <name evidence="1" type="ORF">MYMAC_000754</name>
</gene>
<name>A0A250JNH4_9BACT</name>
<proteinExistence type="predicted"/>
<dbReference type="AlphaFoldDB" id="A0A250JNH4"/>
<accession>A0A250JNH4</accession>
<sequence>MQSPRLVRRPRRGQALVLFALTLLLLALMVLMTLGFGMRAKERVEIQMAADAAAYSQAVATARAFNAIAVMNRAQVAHMVAMAGTQSLISHSSQTYAAHDVACPGTIPPPVWFAADAAAATQVQQLQGRAGNMFRAGLNIYGKLLSEHIAGQALAQRVAGAVSPELQAPPAGAAKSFSELNGGNDVPERDAVIQSIKAGTYGCGVGDGTLCPAGGGTPALNATMGSMGWTWVHNRPGGTASFGTGGAAVSISFRRYGSVSQMDSSSYHTVSGRNSTAHDHGRVVIPTRCATPPTLPPIATDAWVMSDEEQTHEDQHVYGARLPPGQMPEDGTPPYETHTLGACVVCPGIWPYSIGYNVEELHAGASNHYGQPKLYSMLYRDYASAERRARPDPWNLFFRFRFGETEAEFDNSSPLGRIRPTGREDVHRNQVALAAGQVYYHRPRAAAQGGGWREPPNFLNPFWRATLVSAEGARDDRPADSLGAAGFTGHARTLRELHSVGYRGGGPGDRGY</sequence>
<protein>
    <submittedName>
        <fullName evidence="1">Pilus assembly protein</fullName>
    </submittedName>
</protein>
<dbReference type="KEGG" id="mmas:MYMAC_000754"/>
<reference evidence="1 2" key="1">
    <citation type="submission" date="2017-06" db="EMBL/GenBank/DDBJ databases">
        <title>Sequencing and comparative analysis of myxobacterial genomes.</title>
        <authorList>
            <person name="Rupp O."/>
            <person name="Goesmann A."/>
            <person name="Sogaard-Andersen L."/>
        </authorList>
    </citation>
    <scope>NUCLEOTIDE SEQUENCE [LARGE SCALE GENOMIC DNA]</scope>
    <source>
        <strain evidence="1 2">DSM 14697</strain>
    </source>
</reference>